<dbReference type="AlphaFoldDB" id="A0A133VBN8"/>
<evidence type="ECO:0000313" key="2">
    <source>
        <dbReference type="Proteomes" id="UP000070565"/>
    </source>
</evidence>
<evidence type="ECO:0000313" key="1">
    <source>
        <dbReference type="EMBL" id="KXB03840.1"/>
    </source>
</evidence>
<keyword evidence="2" id="KW-1185">Reference proteome</keyword>
<comment type="caution">
    <text evidence="1">The sequence shown here is derived from an EMBL/GenBank/DDBJ whole genome shotgun (WGS) entry which is preliminary data.</text>
</comment>
<protein>
    <submittedName>
        <fullName evidence="1">Uncharacterized protein</fullName>
    </submittedName>
</protein>
<gene>
    <name evidence="1" type="ORF">AKJ45_00265</name>
</gene>
<dbReference type="EMBL" id="LHXZ01000002">
    <property type="protein sequence ID" value="KXB03840.1"/>
    <property type="molecule type" value="Genomic_DNA"/>
</dbReference>
<dbReference type="Proteomes" id="UP000070565">
    <property type="component" value="Unassembled WGS sequence"/>
</dbReference>
<accession>A0A133VBN8</accession>
<proteinExistence type="predicted"/>
<sequence length="61" mass="7053">MHLHKAKSTDRRAKEPEIELVFSHLINLNSFSIPPEFRKGDPRSSKANQFYVWKGNLTIDG</sequence>
<reference evidence="1 2" key="1">
    <citation type="journal article" date="2016" name="Sci. Rep.">
        <title>Metabolic traits of an uncultured archaeal lineage -MSBL1- from brine pools of the Red Sea.</title>
        <authorList>
            <person name="Mwirichia R."/>
            <person name="Alam I."/>
            <person name="Rashid M."/>
            <person name="Vinu M."/>
            <person name="Ba-Alawi W."/>
            <person name="Anthony Kamau A."/>
            <person name="Kamanda Ngugi D."/>
            <person name="Goker M."/>
            <person name="Klenk H.P."/>
            <person name="Bajic V."/>
            <person name="Stingl U."/>
        </authorList>
    </citation>
    <scope>NUCLEOTIDE SEQUENCE [LARGE SCALE GENOMIC DNA]</scope>
    <source>
        <strain evidence="1">SCGC-AAA261F19</strain>
    </source>
</reference>
<name>A0A133VBN8_9EURY</name>
<organism evidence="1 2">
    <name type="scientific">candidate division MSBL1 archaeon SCGC-AAA261F19</name>
    <dbReference type="NCBI Taxonomy" id="1698275"/>
    <lineage>
        <taxon>Archaea</taxon>
        <taxon>Methanobacteriati</taxon>
        <taxon>Methanobacteriota</taxon>
        <taxon>candidate division MSBL1</taxon>
    </lineage>
</organism>